<gene>
    <name evidence="1" type="ORF">EVAR_87377_1</name>
</gene>
<dbReference type="AlphaFoldDB" id="A0A4C1XZP6"/>
<proteinExistence type="predicted"/>
<dbReference type="GO" id="GO:0003676">
    <property type="term" value="F:nucleic acid binding"/>
    <property type="evidence" value="ECO:0007669"/>
    <property type="project" value="InterPro"/>
</dbReference>
<comment type="caution">
    <text evidence="1">The sequence shown here is derived from an EMBL/GenBank/DDBJ whole genome shotgun (WGS) entry which is preliminary data.</text>
</comment>
<evidence type="ECO:0008006" key="3">
    <source>
        <dbReference type="Google" id="ProtNLM"/>
    </source>
</evidence>
<organism evidence="1 2">
    <name type="scientific">Eumeta variegata</name>
    <name type="common">Bagworm moth</name>
    <name type="synonym">Eumeta japonica</name>
    <dbReference type="NCBI Taxonomy" id="151549"/>
    <lineage>
        <taxon>Eukaryota</taxon>
        <taxon>Metazoa</taxon>
        <taxon>Ecdysozoa</taxon>
        <taxon>Arthropoda</taxon>
        <taxon>Hexapoda</taxon>
        <taxon>Insecta</taxon>
        <taxon>Pterygota</taxon>
        <taxon>Neoptera</taxon>
        <taxon>Endopterygota</taxon>
        <taxon>Lepidoptera</taxon>
        <taxon>Glossata</taxon>
        <taxon>Ditrysia</taxon>
        <taxon>Tineoidea</taxon>
        <taxon>Psychidae</taxon>
        <taxon>Oiketicinae</taxon>
        <taxon>Eumeta</taxon>
    </lineage>
</organism>
<evidence type="ECO:0000313" key="2">
    <source>
        <dbReference type="Proteomes" id="UP000299102"/>
    </source>
</evidence>
<dbReference type="Gene3D" id="3.30.420.10">
    <property type="entry name" value="Ribonuclease H-like superfamily/Ribonuclease H"/>
    <property type="match status" value="1"/>
</dbReference>
<evidence type="ECO:0000313" key="1">
    <source>
        <dbReference type="EMBL" id="GBP69098.1"/>
    </source>
</evidence>
<protein>
    <recommendedName>
        <fullName evidence="3">Mariner Mos1 transposase</fullName>
    </recommendedName>
</protein>
<name>A0A4C1XZP6_EUMVA</name>
<dbReference type="Proteomes" id="UP000299102">
    <property type="component" value="Unassembled WGS sequence"/>
</dbReference>
<reference evidence="1 2" key="1">
    <citation type="journal article" date="2019" name="Commun. Biol.">
        <title>The bagworm genome reveals a unique fibroin gene that provides high tensile strength.</title>
        <authorList>
            <person name="Kono N."/>
            <person name="Nakamura H."/>
            <person name="Ohtoshi R."/>
            <person name="Tomita M."/>
            <person name="Numata K."/>
            <person name="Arakawa K."/>
        </authorList>
    </citation>
    <scope>NUCLEOTIDE SEQUENCE [LARGE SCALE GENOMIC DNA]</scope>
</reference>
<dbReference type="InterPro" id="IPR036397">
    <property type="entry name" value="RNaseH_sf"/>
</dbReference>
<keyword evidence="2" id="KW-1185">Reference proteome</keyword>
<accession>A0A4C1XZP6</accession>
<dbReference type="OrthoDB" id="10017160at2759"/>
<sequence length="184" mass="21175">MHMHNEVLGHASPIKMYATHMCNGCTTYKIQREWCIRYSCQPTVIPCEARLNKEFKSERKRCPSFNRRHIARNPLNQKRAVVKRSNPRDLLVVTQMLLVTGDEFTITVPKPKDSLLSLEILAHPSYSPDLAPCDFNFFRKINEKPQGKWFTEAENAMTPHEQATETVPKCEWAKCSVVPSNVAM</sequence>
<dbReference type="EMBL" id="BGZK01001030">
    <property type="protein sequence ID" value="GBP69098.1"/>
    <property type="molecule type" value="Genomic_DNA"/>
</dbReference>